<dbReference type="Proteomes" id="UP000001542">
    <property type="component" value="Unassembled WGS sequence"/>
</dbReference>
<evidence type="ECO:0000313" key="1">
    <source>
        <dbReference type="EMBL" id="EAX90832.1"/>
    </source>
</evidence>
<keyword evidence="2" id="KW-1185">Reference proteome</keyword>
<protein>
    <submittedName>
        <fullName evidence="1">Uncharacterized protein</fullName>
    </submittedName>
</protein>
<evidence type="ECO:0000313" key="2">
    <source>
        <dbReference type="Proteomes" id="UP000001542"/>
    </source>
</evidence>
<organism evidence="1 2">
    <name type="scientific">Trichomonas vaginalis (strain ATCC PRA-98 / G3)</name>
    <dbReference type="NCBI Taxonomy" id="412133"/>
    <lineage>
        <taxon>Eukaryota</taxon>
        <taxon>Metamonada</taxon>
        <taxon>Parabasalia</taxon>
        <taxon>Trichomonadida</taxon>
        <taxon>Trichomonadidae</taxon>
        <taxon>Trichomonas</taxon>
    </lineage>
</organism>
<dbReference type="AlphaFoldDB" id="A2FW77"/>
<reference evidence="1" key="1">
    <citation type="submission" date="2006-10" db="EMBL/GenBank/DDBJ databases">
        <authorList>
            <person name="Amadeo P."/>
            <person name="Zhao Q."/>
            <person name="Wortman J."/>
            <person name="Fraser-Liggett C."/>
            <person name="Carlton J."/>
        </authorList>
    </citation>
    <scope>NUCLEOTIDE SEQUENCE</scope>
    <source>
        <strain evidence="1">G3</strain>
    </source>
</reference>
<proteinExistence type="predicted"/>
<reference evidence="1" key="2">
    <citation type="journal article" date="2007" name="Science">
        <title>Draft genome sequence of the sexually transmitted pathogen Trichomonas vaginalis.</title>
        <authorList>
            <person name="Carlton J.M."/>
            <person name="Hirt R.P."/>
            <person name="Silva J.C."/>
            <person name="Delcher A.L."/>
            <person name="Schatz M."/>
            <person name="Zhao Q."/>
            <person name="Wortman J.R."/>
            <person name="Bidwell S.L."/>
            <person name="Alsmark U.C.M."/>
            <person name="Besteiro S."/>
            <person name="Sicheritz-Ponten T."/>
            <person name="Noel C.J."/>
            <person name="Dacks J.B."/>
            <person name="Foster P.G."/>
            <person name="Simillion C."/>
            <person name="Van de Peer Y."/>
            <person name="Miranda-Saavedra D."/>
            <person name="Barton G.J."/>
            <person name="Westrop G.D."/>
            <person name="Mueller S."/>
            <person name="Dessi D."/>
            <person name="Fiori P.L."/>
            <person name="Ren Q."/>
            <person name="Paulsen I."/>
            <person name="Zhang H."/>
            <person name="Bastida-Corcuera F.D."/>
            <person name="Simoes-Barbosa A."/>
            <person name="Brown M.T."/>
            <person name="Hayes R.D."/>
            <person name="Mukherjee M."/>
            <person name="Okumura C.Y."/>
            <person name="Schneider R."/>
            <person name="Smith A.J."/>
            <person name="Vanacova S."/>
            <person name="Villalvazo M."/>
            <person name="Haas B.J."/>
            <person name="Pertea M."/>
            <person name="Feldblyum T.V."/>
            <person name="Utterback T.R."/>
            <person name="Shu C.L."/>
            <person name="Osoegawa K."/>
            <person name="de Jong P.J."/>
            <person name="Hrdy I."/>
            <person name="Horvathova L."/>
            <person name="Zubacova Z."/>
            <person name="Dolezal P."/>
            <person name="Malik S.B."/>
            <person name="Logsdon J.M. Jr."/>
            <person name="Henze K."/>
            <person name="Gupta A."/>
            <person name="Wang C.C."/>
            <person name="Dunne R.L."/>
            <person name="Upcroft J.A."/>
            <person name="Upcroft P."/>
            <person name="White O."/>
            <person name="Salzberg S.L."/>
            <person name="Tang P."/>
            <person name="Chiu C.-H."/>
            <person name="Lee Y.-S."/>
            <person name="Embley T.M."/>
            <person name="Coombs G.H."/>
            <person name="Mottram J.C."/>
            <person name="Tachezy J."/>
            <person name="Fraser-Liggett C.M."/>
            <person name="Johnson P.J."/>
        </authorList>
    </citation>
    <scope>NUCLEOTIDE SEQUENCE [LARGE SCALE GENOMIC DNA]</scope>
    <source>
        <strain evidence="1">G3</strain>
    </source>
</reference>
<dbReference type="VEuPathDB" id="TrichDB:TVAG_296020"/>
<name>A2FW77_TRIV3</name>
<gene>
    <name evidence="1" type="ORF">TVAG_296020</name>
</gene>
<dbReference type="InParanoid" id="A2FW77"/>
<dbReference type="EMBL" id="DS114079">
    <property type="protein sequence ID" value="EAX90832.1"/>
    <property type="molecule type" value="Genomic_DNA"/>
</dbReference>
<sequence length="68" mass="8088">MLPIEKENSRVATTKPLDELFTNVGQKFDLDTIKHEGYRFDYPLRWLRDPSVTKAIGFRRMKFVSVER</sequence>
<dbReference type="OrthoDB" id="10610907at2759"/>
<accession>A2FW77</accession>